<name>A0A0P6VVE7_9HYPH</name>
<protein>
    <submittedName>
        <fullName evidence="2">Uncharacterized protein</fullName>
    </submittedName>
</protein>
<gene>
    <name evidence="2" type="ORF">ABB55_00190</name>
</gene>
<evidence type="ECO:0000256" key="1">
    <source>
        <dbReference type="SAM" id="Phobius"/>
    </source>
</evidence>
<dbReference type="Proteomes" id="UP000048984">
    <property type="component" value="Unassembled WGS sequence"/>
</dbReference>
<reference evidence="2 3" key="2">
    <citation type="submission" date="2015-10" db="EMBL/GenBank/DDBJ databases">
        <title>Draft Genome Sequence of Prosthecomicrobium hirschii ATCC 27832.</title>
        <authorList>
            <person name="Daniel J."/>
            <person name="Givan S.A."/>
            <person name="Brun Y.V."/>
            <person name="Brown P.J."/>
        </authorList>
    </citation>
    <scope>NUCLEOTIDE SEQUENCE [LARGE SCALE GENOMIC DNA]</scope>
    <source>
        <strain evidence="2 3">16</strain>
    </source>
</reference>
<evidence type="ECO:0000313" key="2">
    <source>
        <dbReference type="EMBL" id="KPL50844.1"/>
    </source>
</evidence>
<dbReference type="AlphaFoldDB" id="A0A0P6VVE7"/>
<comment type="caution">
    <text evidence="2">The sequence shown here is derived from an EMBL/GenBank/DDBJ whole genome shotgun (WGS) entry which is preliminary data.</text>
</comment>
<keyword evidence="1" id="KW-0812">Transmembrane</keyword>
<feature type="transmembrane region" description="Helical" evidence="1">
    <location>
        <begin position="6"/>
        <end position="35"/>
    </location>
</feature>
<keyword evidence="1" id="KW-1133">Transmembrane helix</keyword>
<accession>A0A0P6VVE7</accession>
<keyword evidence="3" id="KW-1185">Reference proteome</keyword>
<dbReference type="EMBL" id="LJYW01000001">
    <property type="protein sequence ID" value="KPL50844.1"/>
    <property type="molecule type" value="Genomic_DNA"/>
</dbReference>
<sequence>MNSATYFLALCIVVVLLYFLIARIGLIFGSLHILIAKTREQIGRGTPVSTNDISLDTCKKVVEINDH</sequence>
<proteinExistence type="predicted"/>
<reference evidence="2 3" key="1">
    <citation type="submission" date="2015-09" db="EMBL/GenBank/DDBJ databases">
        <authorList>
            <person name="Jackson K.R."/>
            <person name="Lunt B.L."/>
            <person name="Fisher J.N.B."/>
            <person name="Gardner A.V."/>
            <person name="Bailey M.E."/>
            <person name="Deus L.M."/>
            <person name="Earl A.S."/>
            <person name="Gibby P.D."/>
            <person name="Hartmann K.A."/>
            <person name="Liu J.E."/>
            <person name="Manci A.M."/>
            <person name="Nielsen D.A."/>
            <person name="Solomon M.B."/>
            <person name="Breakwell D.P."/>
            <person name="Burnett S.H."/>
            <person name="Grose J.H."/>
        </authorList>
    </citation>
    <scope>NUCLEOTIDE SEQUENCE [LARGE SCALE GENOMIC DNA]</scope>
    <source>
        <strain evidence="2 3">16</strain>
    </source>
</reference>
<keyword evidence="1" id="KW-0472">Membrane</keyword>
<evidence type="ECO:0000313" key="3">
    <source>
        <dbReference type="Proteomes" id="UP000048984"/>
    </source>
</evidence>
<organism evidence="2 3">
    <name type="scientific">Prosthecodimorpha hirschii</name>
    <dbReference type="NCBI Taxonomy" id="665126"/>
    <lineage>
        <taxon>Bacteria</taxon>
        <taxon>Pseudomonadati</taxon>
        <taxon>Pseudomonadota</taxon>
        <taxon>Alphaproteobacteria</taxon>
        <taxon>Hyphomicrobiales</taxon>
        <taxon>Ancalomicrobiaceae</taxon>
        <taxon>Prosthecodimorpha</taxon>
    </lineage>
</organism>